<keyword evidence="1" id="KW-0812">Transmembrane</keyword>
<comment type="caution">
    <text evidence="2">The sequence shown here is derived from an EMBL/GenBank/DDBJ whole genome shotgun (WGS) entry which is preliminary data.</text>
</comment>
<keyword evidence="1" id="KW-1133">Transmembrane helix</keyword>
<feature type="transmembrane region" description="Helical" evidence="1">
    <location>
        <begin position="12"/>
        <end position="29"/>
    </location>
</feature>
<name>A0A9W9NDK1_PENCI</name>
<sequence length="147" mass="15961">MQNLLSISRMAVGLGFLTVPGPFASVFVMPFSPEAAIGCKMAGNRDLVLGALLYYTYRRQSSTLRKDKVTNPVEQSPLLNSEDRAGHSDNSVMRLALISGVVVDTLDVIMVLWCYLDGTLPIEAVATLGGGACILFGMGVYCWHWET</sequence>
<dbReference type="OrthoDB" id="4160064at2759"/>
<reference evidence="2" key="1">
    <citation type="submission" date="2022-11" db="EMBL/GenBank/DDBJ databases">
        <authorList>
            <person name="Petersen C."/>
        </authorList>
    </citation>
    <scope>NUCLEOTIDE SEQUENCE</scope>
    <source>
        <strain evidence="2">IBT 23319</strain>
    </source>
</reference>
<keyword evidence="1" id="KW-0472">Membrane</keyword>
<dbReference type="AlphaFoldDB" id="A0A9W9NDK1"/>
<dbReference type="RefSeq" id="XP_056495482.1">
    <property type="nucleotide sequence ID" value="XM_056650418.1"/>
</dbReference>
<keyword evidence="3" id="KW-1185">Reference proteome</keyword>
<feature type="transmembrane region" description="Helical" evidence="1">
    <location>
        <begin position="122"/>
        <end position="143"/>
    </location>
</feature>
<protein>
    <submittedName>
        <fullName evidence="2">Uncharacterized protein</fullName>
    </submittedName>
</protein>
<evidence type="ECO:0000256" key="1">
    <source>
        <dbReference type="SAM" id="Phobius"/>
    </source>
</evidence>
<feature type="transmembrane region" description="Helical" evidence="1">
    <location>
        <begin position="95"/>
        <end position="116"/>
    </location>
</feature>
<proteinExistence type="predicted"/>
<dbReference type="GeneID" id="81389585"/>
<organism evidence="2 3">
    <name type="scientific">Penicillium citrinum</name>
    <dbReference type="NCBI Taxonomy" id="5077"/>
    <lineage>
        <taxon>Eukaryota</taxon>
        <taxon>Fungi</taxon>
        <taxon>Dikarya</taxon>
        <taxon>Ascomycota</taxon>
        <taxon>Pezizomycotina</taxon>
        <taxon>Eurotiomycetes</taxon>
        <taxon>Eurotiomycetidae</taxon>
        <taxon>Eurotiales</taxon>
        <taxon>Aspergillaceae</taxon>
        <taxon>Penicillium</taxon>
    </lineage>
</organism>
<dbReference type="EMBL" id="JAPQKT010000010">
    <property type="protein sequence ID" value="KAJ5217888.1"/>
    <property type="molecule type" value="Genomic_DNA"/>
</dbReference>
<evidence type="ECO:0000313" key="3">
    <source>
        <dbReference type="Proteomes" id="UP001147733"/>
    </source>
</evidence>
<accession>A0A9W9NDK1</accession>
<dbReference type="Proteomes" id="UP001147733">
    <property type="component" value="Unassembled WGS sequence"/>
</dbReference>
<evidence type="ECO:0000313" key="2">
    <source>
        <dbReference type="EMBL" id="KAJ5217888.1"/>
    </source>
</evidence>
<reference evidence="2" key="2">
    <citation type="journal article" date="2023" name="IMA Fungus">
        <title>Comparative genomic study of the Penicillium genus elucidates a diverse pangenome and 15 lateral gene transfer events.</title>
        <authorList>
            <person name="Petersen C."/>
            <person name="Sorensen T."/>
            <person name="Nielsen M.R."/>
            <person name="Sondergaard T.E."/>
            <person name="Sorensen J.L."/>
            <person name="Fitzpatrick D.A."/>
            <person name="Frisvad J.C."/>
            <person name="Nielsen K.L."/>
        </authorList>
    </citation>
    <scope>NUCLEOTIDE SEQUENCE</scope>
    <source>
        <strain evidence="2">IBT 23319</strain>
    </source>
</reference>
<gene>
    <name evidence="2" type="ORF">N7469_011513</name>
</gene>